<evidence type="ECO:0000313" key="1">
    <source>
        <dbReference type="EMBL" id="AFR06783.1"/>
    </source>
</evidence>
<dbReference type="HOGENOM" id="CLU_3273454_0_0_11"/>
<dbReference type="KEGG" id="nal:B005_5082"/>
<evidence type="ECO:0008006" key="3">
    <source>
        <dbReference type="Google" id="ProtNLM"/>
    </source>
</evidence>
<dbReference type="EMBL" id="CP003788">
    <property type="protein sequence ID" value="AFR06783.1"/>
    <property type="molecule type" value="Genomic_DNA"/>
</dbReference>
<evidence type="ECO:0000313" key="2">
    <source>
        <dbReference type="Proteomes" id="UP000003779"/>
    </source>
</evidence>
<name>J7KZE7_NOCAA</name>
<reference evidence="1 2" key="1">
    <citation type="journal article" date="2012" name="J. Bacteriol.">
        <title>Whole-Genome Sequence of Nocardiopsis alba Strain ATCC BAA-2165, Associated with Honeybees.</title>
        <authorList>
            <person name="Qiao J."/>
            <person name="Chen L."/>
            <person name="Li Y."/>
            <person name="Wang J."/>
            <person name="Zhang W."/>
            <person name="Chen S."/>
        </authorList>
    </citation>
    <scope>NUCLEOTIDE SEQUENCE [LARGE SCALE GENOMIC DNA]</scope>
    <source>
        <strain evidence="2">ATCC BAA-2165 / BE74</strain>
    </source>
</reference>
<gene>
    <name evidence="1" type="ordered locus">B005_5082</name>
</gene>
<dbReference type="Proteomes" id="UP000003779">
    <property type="component" value="Chromosome"/>
</dbReference>
<sequence length="41" mass="3955">MEGDVKGIGEESSDLPPCVLGSVGCGAVSAFVTCGDGGVRV</sequence>
<proteinExistence type="predicted"/>
<dbReference type="AlphaFoldDB" id="J7KZE7"/>
<organism evidence="1 2">
    <name type="scientific">Nocardiopsis alba (strain ATCC BAA-2165 / BE74)</name>
    <dbReference type="NCBI Taxonomy" id="1205910"/>
    <lineage>
        <taxon>Bacteria</taxon>
        <taxon>Bacillati</taxon>
        <taxon>Actinomycetota</taxon>
        <taxon>Actinomycetes</taxon>
        <taxon>Streptosporangiales</taxon>
        <taxon>Nocardiopsidaceae</taxon>
        <taxon>Nocardiopsis</taxon>
    </lineage>
</organism>
<dbReference type="STRING" id="1205910.B005_5082"/>
<accession>J7KZE7</accession>
<reference evidence="2" key="2">
    <citation type="submission" date="2012-08" db="EMBL/GenBank/DDBJ databases">
        <title>Whole-genome sequence of Nocardiopsis alba strain ATCC BAA-2165 associated with honeybees.</title>
        <authorList>
            <person name="Qiao J."/>
            <person name="Chen L."/>
            <person name="Li Y."/>
            <person name="Wang J."/>
            <person name="Zhang W."/>
            <person name="Chen S."/>
        </authorList>
    </citation>
    <scope>NUCLEOTIDE SEQUENCE [LARGE SCALE GENOMIC DNA]</scope>
    <source>
        <strain evidence="2">ATCC BAA-2165 / BE74</strain>
    </source>
</reference>
<dbReference type="PROSITE" id="PS51257">
    <property type="entry name" value="PROKAR_LIPOPROTEIN"/>
    <property type="match status" value="1"/>
</dbReference>
<dbReference type="PATRIC" id="fig|1205910.3.peg.4800"/>
<protein>
    <recommendedName>
        <fullName evidence="3">Lipoprotein</fullName>
    </recommendedName>
</protein>